<evidence type="ECO:0000256" key="1">
    <source>
        <dbReference type="ARBA" id="ARBA00022679"/>
    </source>
</evidence>
<dbReference type="Gene3D" id="3.30.200.20">
    <property type="entry name" value="Phosphorylase Kinase, domain 1"/>
    <property type="match status" value="1"/>
</dbReference>
<accession>A0A934WNV6</accession>
<dbReference type="PROSITE" id="PS50011">
    <property type="entry name" value="PROTEIN_KINASE_DOM"/>
    <property type="match status" value="1"/>
</dbReference>
<dbReference type="CDD" id="cd14014">
    <property type="entry name" value="STKc_PknB_like"/>
    <property type="match status" value="1"/>
</dbReference>
<keyword evidence="3 8" id="KW-0418">Kinase</keyword>
<gene>
    <name evidence="8" type="ORF">JJB11_24740</name>
</gene>
<keyword evidence="5" id="KW-0812">Transmembrane</keyword>
<protein>
    <submittedName>
        <fullName evidence="8">Bifunctional protein-serine/threonine kinase/phosphatase</fullName>
    </submittedName>
</protein>
<dbReference type="SMART" id="SM00332">
    <property type="entry name" value="PP2Cc"/>
    <property type="match status" value="1"/>
</dbReference>
<reference evidence="8" key="2">
    <citation type="submission" date="2021-01" db="EMBL/GenBank/DDBJ databases">
        <authorList>
            <person name="Kang M."/>
        </authorList>
    </citation>
    <scope>NUCLEOTIDE SEQUENCE</scope>
    <source>
        <strain evidence="8">KACC 17527</strain>
    </source>
</reference>
<dbReference type="Pfam" id="PF00069">
    <property type="entry name" value="Pkinase"/>
    <property type="match status" value="1"/>
</dbReference>
<dbReference type="InterPro" id="IPR000719">
    <property type="entry name" value="Prot_kinase_dom"/>
</dbReference>
<evidence type="ECO:0000256" key="4">
    <source>
        <dbReference type="ARBA" id="ARBA00022840"/>
    </source>
</evidence>
<organism evidence="8 9">
    <name type="scientific">Ramlibacter ginsenosidimutans</name>
    <dbReference type="NCBI Taxonomy" id="502333"/>
    <lineage>
        <taxon>Bacteria</taxon>
        <taxon>Pseudomonadati</taxon>
        <taxon>Pseudomonadota</taxon>
        <taxon>Betaproteobacteria</taxon>
        <taxon>Burkholderiales</taxon>
        <taxon>Comamonadaceae</taxon>
        <taxon>Ramlibacter</taxon>
    </lineage>
</organism>
<dbReference type="PANTHER" id="PTHR43289">
    <property type="entry name" value="MITOGEN-ACTIVATED PROTEIN KINASE KINASE KINASE 20-RELATED"/>
    <property type="match status" value="1"/>
</dbReference>
<dbReference type="CDD" id="cd00143">
    <property type="entry name" value="PP2Cc"/>
    <property type="match status" value="1"/>
</dbReference>
<dbReference type="Proteomes" id="UP000630528">
    <property type="component" value="Unassembled WGS sequence"/>
</dbReference>
<dbReference type="GO" id="GO:0004674">
    <property type="term" value="F:protein serine/threonine kinase activity"/>
    <property type="evidence" value="ECO:0007669"/>
    <property type="project" value="TreeGrafter"/>
</dbReference>
<feature type="domain" description="Protein kinase" evidence="6">
    <location>
        <begin position="282"/>
        <end position="542"/>
    </location>
</feature>
<keyword evidence="1" id="KW-0808">Transferase</keyword>
<evidence type="ECO:0000256" key="5">
    <source>
        <dbReference type="SAM" id="Phobius"/>
    </source>
</evidence>
<dbReference type="InterPro" id="IPR011009">
    <property type="entry name" value="Kinase-like_dom_sf"/>
</dbReference>
<evidence type="ECO:0000256" key="2">
    <source>
        <dbReference type="ARBA" id="ARBA00022741"/>
    </source>
</evidence>
<dbReference type="SUPFAM" id="SSF81606">
    <property type="entry name" value="PP2C-like"/>
    <property type="match status" value="1"/>
</dbReference>
<keyword evidence="4" id="KW-0067">ATP-binding</keyword>
<keyword evidence="9" id="KW-1185">Reference proteome</keyword>
<dbReference type="GO" id="GO:0004713">
    <property type="term" value="F:protein tyrosine kinase activity"/>
    <property type="evidence" value="ECO:0007669"/>
    <property type="project" value="InterPro"/>
</dbReference>
<name>A0A934WNV6_9BURK</name>
<keyword evidence="5" id="KW-1133">Transmembrane helix</keyword>
<dbReference type="Gene3D" id="1.10.510.10">
    <property type="entry name" value="Transferase(Phosphotransferase) domain 1"/>
    <property type="match status" value="1"/>
</dbReference>
<proteinExistence type="predicted"/>
<dbReference type="SMART" id="SM00219">
    <property type="entry name" value="TyrKc"/>
    <property type="match status" value="1"/>
</dbReference>
<dbReference type="GO" id="GO:0005524">
    <property type="term" value="F:ATP binding"/>
    <property type="evidence" value="ECO:0007669"/>
    <property type="project" value="UniProtKB-KW"/>
</dbReference>
<evidence type="ECO:0000313" key="8">
    <source>
        <dbReference type="EMBL" id="MBK6009319.1"/>
    </source>
</evidence>
<dbReference type="PROSITE" id="PS00109">
    <property type="entry name" value="PROTEIN_KINASE_TYR"/>
    <property type="match status" value="1"/>
</dbReference>
<sequence>MQRDPVAALAAAAGLRVRIGQHTEAGRKAINQDFHAACIPQAAPLAAKGVVLALADGIGSSRVSRVASEAAVRAAVEDYYCTSDAWSVKRSMQAVLGAINAWLHAQTQRSAMRHDQDRGYVCALAALVLKGRTAHLFHAGDVRVVRMQGGTLEQLTEDHRVWIGGGQSQLSRAIGFRPALELDYRTLPLAAGDVFLLACDGVHEHLPATAMADILQRHGDDPDAAARALVARALAAGSEDNLTAQVVRVDALPPPDAPEALQLREGLAPAPLLAPREVFDGYRIERELHGSSRSHVYLATDLETGARVALKVPSVNLGGDAAYLDRLMLEEWIARRLRSPHVLRAHERTRPRSHLYLAMEYVDGRTLAQCLRDHPVVDIERVRDIVEQVARGLQAFHRMEMVHRDLRPENILIDRSGTVKIIDFGSVRVAGLSDDGGSQPEQVLGTLQYTAPECFLGEPATARSDLFSLGVIAYQMLSGRLPYGARAARLRTRTEQARLAYTSVLDDARAIPAWLDAALAKAVHPLPHKRQAALSEFVHDLRHPPADWVARRRPALAERHPVRFWQAISLGLALLALVELALLHARA</sequence>
<feature type="domain" description="PPM-type phosphatase" evidence="7">
    <location>
        <begin position="18"/>
        <end position="249"/>
    </location>
</feature>
<dbReference type="InterPro" id="IPR008266">
    <property type="entry name" value="Tyr_kinase_AS"/>
</dbReference>
<comment type="caution">
    <text evidence="8">The sequence shown here is derived from an EMBL/GenBank/DDBJ whole genome shotgun (WGS) entry which is preliminary data.</text>
</comment>
<reference evidence="8" key="1">
    <citation type="journal article" date="2012" name="J. Microbiol. Biotechnol.">
        <title>Ramlibacter ginsenosidimutans sp. nov., with ginsenoside-converting activity.</title>
        <authorList>
            <person name="Wang L."/>
            <person name="An D.S."/>
            <person name="Kim S.G."/>
            <person name="Jin F.X."/>
            <person name="Kim S.C."/>
            <person name="Lee S.T."/>
            <person name="Im W.T."/>
        </authorList>
    </citation>
    <scope>NUCLEOTIDE SEQUENCE</scope>
    <source>
        <strain evidence="8">KACC 17527</strain>
    </source>
</reference>
<dbReference type="PROSITE" id="PS51746">
    <property type="entry name" value="PPM_2"/>
    <property type="match status" value="1"/>
</dbReference>
<keyword evidence="2" id="KW-0547">Nucleotide-binding</keyword>
<dbReference type="PANTHER" id="PTHR43289:SF6">
    <property type="entry name" value="SERINE_THREONINE-PROTEIN KINASE NEKL-3"/>
    <property type="match status" value="1"/>
</dbReference>
<dbReference type="SUPFAM" id="SSF56112">
    <property type="entry name" value="Protein kinase-like (PK-like)"/>
    <property type="match status" value="1"/>
</dbReference>
<dbReference type="InterPro" id="IPR001932">
    <property type="entry name" value="PPM-type_phosphatase-like_dom"/>
</dbReference>
<feature type="transmembrane region" description="Helical" evidence="5">
    <location>
        <begin position="564"/>
        <end position="583"/>
    </location>
</feature>
<dbReference type="AlphaFoldDB" id="A0A934WNV6"/>
<evidence type="ECO:0000259" key="7">
    <source>
        <dbReference type="PROSITE" id="PS51746"/>
    </source>
</evidence>
<dbReference type="Pfam" id="PF13672">
    <property type="entry name" value="PP2C_2"/>
    <property type="match status" value="1"/>
</dbReference>
<evidence type="ECO:0000259" key="6">
    <source>
        <dbReference type="PROSITE" id="PS50011"/>
    </source>
</evidence>
<dbReference type="EMBL" id="JAEPWM010000018">
    <property type="protein sequence ID" value="MBK6009319.1"/>
    <property type="molecule type" value="Genomic_DNA"/>
</dbReference>
<dbReference type="Gene3D" id="3.60.40.10">
    <property type="entry name" value="PPM-type phosphatase domain"/>
    <property type="match status" value="1"/>
</dbReference>
<dbReference type="InterPro" id="IPR020635">
    <property type="entry name" value="Tyr_kinase_cat_dom"/>
</dbReference>
<evidence type="ECO:0000313" key="9">
    <source>
        <dbReference type="Proteomes" id="UP000630528"/>
    </source>
</evidence>
<keyword evidence="5" id="KW-0472">Membrane</keyword>
<dbReference type="InterPro" id="IPR036457">
    <property type="entry name" value="PPM-type-like_dom_sf"/>
</dbReference>
<evidence type="ECO:0000256" key="3">
    <source>
        <dbReference type="ARBA" id="ARBA00022777"/>
    </source>
</evidence>
<dbReference type="SMART" id="SM00331">
    <property type="entry name" value="PP2C_SIG"/>
    <property type="match status" value="1"/>
</dbReference>
<dbReference type="RefSeq" id="WP_201177824.1">
    <property type="nucleotide sequence ID" value="NZ_JAEPWM010000018.1"/>
</dbReference>